<dbReference type="CDD" id="cd11374">
    <property type="entry name" value="CE4_u10"/>
    <property type="match status" value="1"/>
</dbReference>
<dbReference type="GO" id="GO:0005975">
    <property type="term" value="P:carbohydrate metabolic process"/>
    <property type="evidence" value="ECO:0007669"/>
    <property type="project" value="InterPro"/>
</dbReference>
<evidence type="ECO:0000313" key="2">
    <source>
        <dbReference type="Proteomes" id="UP000515292"/>
    </source>
</evidence>
<gene>
    <name evidence="1" type="ORF">H3309_02165</name>
</gene>
<dbReference type="AlphaFoldDB" id="A0A7G5IIZ0"/>
<dbReference type="RefSeq" id="WP_182297089.1">
    <property type="nucleotide sequence ID" value="NZ_CP059851.1"/>
</dbReference>
<proteinExistence type="predicted"/>
<name>A0A7G5IIZ0_9SPHN</name>
<reference evidence="1 2" key="1">
    <citation type="submission" date="2020-07" db="EMBL/GenBank/DDBJ databases">
        <title>Complete genome sequence for Sandaracinobacter sp. M6.</title>
        <authorList>
            <person name="Tang Y."/>
            <person name="Liu Q."/>
            <person name="Guo Z."/>
            <person name="Lei P."/>
            <person name="Huang B."/>
        </authorList>
    </citation>
    <scope>NUCLEOTIDE SEQUENCE [LARGE SCALE GENOMIC DNA]</scope>
    <source>
        <strain evidence="1 2">M6</strain>
    </source>
</reference>
<dbReference type="EMBL" id="CP059851">
    <property type="protein sequence ID" value="QMW23332.1"/>
    <property type="molecule type" value="Genomic_DNA"/>
</dbReference>
<dbReference type="SUPFAM" id="SSF88713">
    <property type="entry name" value="Glycoside hydrolase/deacetylase"/>
    <property type="match status" value="1"/>
</dbReference>
<organism evidence="1 2">
    <name type="scientific">Sandaracinobacteroides saxicola</name>
    <dbReference type="NCBI Taxonomy" id="2759707"/>
    <lineage>
        <taxon>Bacteria</taxon>
        <taxon>Pseudomonadati</taxon>
        <taxon>Pseudomonadota</taxon>
        <taxon>Alphaproteobacteria</taxon>
        <taxon>Sphingomonadales</taxon>
        <taxon>Sphingosinicellaceae</taxon>
        <taxon>Sandaracinobacteroides</taxon>
    </lineage>
</organism>
<sequence>MRSLLITIHDVSPRHEARIDRLIDGLHAAGVGTRFGMLVVPDFWGESPLAKAPAFQAKLRAWAASGVEMWLHGFYHKDLTAHDAGGAALKARLLTAGEGEFLGLDARESRRRLNEGRALLEDILGTPIPRFVAPAWLYSDASKAALTDLGFTLAEDHFRVWNPSSNRILTKGPVISYASRTPVRMASSLFFSRLATAALPLQKIIRLALHPHDVDKQPLITETARALKSLTRTHTPATYTAALPSLPRSKERESKTTRSVSS</sequence>
<dbReference type="Gene3D" id="3.20.20.370">
    <property type="entry name" value="Glycoside hydrolase/deacetylase"/>
    <property type="match status" value="1"/>
</dbReference>
<dbReference type="InterPro" id="IPR018763">
    <property type="entry name" value="DUF2334"/>
</dbReference>
<dbReference type="Proteomes" id="UP000515292">
    <property type="component" value="Chromosome"/>
</dbReference>
<dbReference type="InterPro" id="IPR011330">
    <property type="entry name" value="Glyco_hydro/deAcase_b/a-brl"/>
</dbReference>
<evidence type="ECO:0000313" key="1">
    <source>
        <dbReference type="EMBL" id="QMW23332.1"/>
    </source>
</evidence>
<dbReference type="Pfam" id="PF10096">
    <property type="entry name" value="DUF2334"/>
    <property type="match status" value="1"/>
</dbReference>
<keyword evidence="2" id="KW-1185">Reference proteome</keyword>
<dbReference type="KEGG" id="sand:H3309_02165"/>
<accession>A0A7G5IIZ0</accession>
<protein>
    <submittedName>
        <fullName evidence="1">Polysaccharide deacetylase family protein</fullName>
    </submittedName>
</protein>